<dbReference type="Gene3D" id="1.20.1250.20">
    <property type="entry name" value="MFS general substrate transporter like domains"/>
    <property type="match status" value="1"/>
</dbReference>
<sequence length="417" mass="44394">MSSEKTSSVLRNRNFQYLWAGQTVSAIGDQMSGLALPVLAVTMLQASEWQIGMMNAAGMSMFLLIGLPAGAWVDRWMKRRVMILADVVRMLVVLSVPLAWWAGILNMTFIIVGAAVISAANVFFDVAYQSVLPIMLPKEQMAKANSALETTKQTSMLVGPAVIGFLLTIVKAPILMLADAISFLVSLVSVSRIKMDESAIAKQDRGKLRDEITEGVKFVTKHPIIGRITASTATFNFFTSGVHTLVPILVLRNMDVSPALYGLVFTAAAGAGLAGALSAAKIGEWIGQGNTVIAALVLSAVAVFGFPIAAMIGDASALPIVILSESVIAFTGLVYNITQVSARQALCPEHLLGRMNASIRFFVWGVMPISALLAGAFATWFGMVPVVFVAAVGALLSSWFIFASPLRGLKTIVPKAE</sequence>
<keyword evidence="3" id="KW-1003">Cell membrane</keyword>
<reference evidence="8" key="1">
    <citation type="submission" date="2020-05" db="EMBL/GenBank/DDBJ databases">
        <authorList>
            <person name="Chiriac C."/>
            <person name="Salcher M."/>
            <person name="Ghai R."/>
            <person name="Kavagutti S V."/>
        </authorList>
    </citation>
    <scope>NUCLEOTIDE SEQUENCE</scope>
</reference>
<comment type="subcellular location">
    <subcellularLocation>
        <location evidence="1">Cell membrane</location>
        <topology evidence="1">Multi-pass membrane protein</topology>
    </subcellularLocation>
</comment>
<organism evidence="8">
    <name type="scientific">freshwater metagenome</name>
    <dbReference type="NCBI Taxonomy" id="449393"/>
    <lineage>
        <taxon>unclassified sequences</taxon>
        <taxon>metagenomes</taxon>
        <taxon>ecological metagenomes</taxon>
    </lineage>
</organism>
<dbReference type="AlphaFoldDB" id="A0A6J6IGQ2"/>
<dbReference type="Pfam" id="PF05977">
    <property type="entry name" value="MFS_3"/>
    <property type="match status" value="1"/>
</dbReference>
<feature type="transmembrane region" description="Helical" evidence="7">
    <location>
        <begin position="318"/>
        <end position="338"/>
    </location>
</feature>
<accession>A0A6J6IGQ2</accession>
<dbReference type="InterPro" id="IPR036259">
    <property type="entry name" value="MFS_trans_sf"/>
</dbReference>
<dbReference type="PRINTS" id="PR01988">
    <property type="entry name" value="EXPORTERBACE"/>
</dbReference>
<evidence type="ECO:0000313" key="8">
    <source>
        <dbReference type="EMBL" id="CAB4623656.1"/>
    </source>
</evidence>
<keyword evidence="5 7" id="KW-1133">Transmembrane helix</keyword>
<feature type="transmembrane region" description="Helical" evidence="7">
    <location>
        <begin position="259"/>
        <end position="280"/>
    </location>
</feature>
<dbReference type="PANTHER" id="PTHR23513:SF6">
    <property type="entry name" value="MAJOR FACILITATOR SUPERFAMILY ASSOCIATED DOMAIN-CONTAINING PROTEIN"/>
    <property type="match status" value="1"/>
</dbReference>
<keyword evidence="4 7" id="KW-0812">Transmembrane</keyword>
<name>A0A6J6IGQ2_9ZZZZ</name>
<feature type="transmembrane region" description="Helical" evidence="7">
    <location>
        <begin position="157"/>
        <end position="185"/>
    </location>
</feature>
<keyword evidence="2" id="KW-0813">Transport</keyword>
<evidence type="ECO:0000256" key="2">
    <source>
        <dbReference type="ARBA" id="ARBA00022448"/>
    </source>
</evidence>
<evidence type="ECO:0000256" key="6">
    <source>
        <dbReference type="ARBA" id="ARBA00023136"/>
    </source>
</evidence>
<dbReference type="SUPFAM" id="SSF103473">
    <property type="entry name" value="MFS general substrate transporter"/>
    <property type="match status" value="1"/>
</dbReference>
<feature type="transmembrane region" description="Helical" evidence="7">
    <location>
        <begin position="292"/>
        <end position="312"/>
    </location>
</feature>
<evidence type="ECO:0000256" key="1">
    <source>
        <dbReference type="ARBA" id="ARBA00004651"/>
    </source>
</evidence>
<dbReference type="EMBL" id="CAEZVN010000002">
    <property type="protein sequence ID" value="CAB4623656.1"/>
    <property type="molecule type" value="Genomic_DNA"/>
</dbReference>
<dbReference type="GO" id="GO:0005886">
    <property type="term" value="C:plasma membrane"/>
    <property type="evidence" value="ECO:0007669"/>
    <property type="project" value="UniProtKB-SubCell"/>
</dbReference>
<gene>
    <name evidence="8" type="ORF">UFOPK2001_00039</name>
</gene>
<evidence type="ECO:0000256" key="7">
    <source>
        <dbReference type="SAM" id="Phobius"/>
    </source>
</evidence>
<feature type="transmembrane region" description="Helical" evidence="7">
    <location>
        <begin position="359"/>
        <end position="380"/>
    </location>
</feature>
<feature type="transmembrane region" description="Helical" evidence="7">
    <location>
        <begin position="386"/>
        <end position="406"/>
    </location>
</feature>
<dbReference type="CDD" id="cd06173">
    <property type="entry name" value="MFS_MefA_like"/>
    <property type="match status" value="1"/>
</dbReference>
<feature type="transmembrane region" description="Helical" evidence="7">
    <location>
        <begin position="49"/>
        <end position="69"/>
    </location>
</feature>
<evidence type="ECO:0000256" key="4">
    <source>
        <dbReference type="ARBA" id="ARBA00022692"/>
    </source>
</evidence>
<proteinExistence type="predicted"/>
<evidence type="ECO:0000256" key="5">
    <source>
        <dbReference type="ARBA" id="ARBA00022989"/>
    </source>
</evidence>
<dbReference type="PANTHER" id="PTHR23513">
    <property type="entry name" value="INTEGRAL MEMBRANE EFFLUX PROTEIN-RELATED"/>
    <property type="match status" value="1"/>
</dbReference>
<evidence type="ECO:0000256" key="3">
    <source>
        <dbReference type="ARBA" id="ARBA00022475"/>
    </source>
</evidence>
<dbReference type="InterPro" id="IPR010290">
    <property type="entry name" value="TM_effector"/>
</dbReference>
<keyword evidence="6 7" id="KW-0472">Membrane</keyword>
<feature type="transmembrane region" description="Helical" evidence="7">
    <location>
        <begin position="109"/>
        <end position="136"/>
    </location>
</feature>
<dbReference type="InterPro" id="IPR022324">
    <property type="entry name" value="Bacilysin_exporter_BacE_put"/>
</dbReference>
<protein>
    <submittedName>
        <fullName evidence="8">Unannotated protein</fullName>
    </submittedName>
</protein>